<dbReference type="OrthoDB" id="6103681at2"/>
<dbReference type="Proteomes" id="UP000317839">
    <property type="component" value="Unassembled WGS sequence"/>
</dbReference>
<accession>A0A545TA14</accession>
<evidence type="ECO:0000313" key="5">
    <source>
        <dbReference type="Proteomes" id="UP000317839"/>
    </source>
</evidence>
<evidence type="ECO:0000313" key="4">
    <source>
        <dbReference type="EMBL" id="TQV74047.1"/>
    </source>
</evidence>
<comment type="caution">
    <text evidence="4">The sequence shown here is derived from an EMBL/GenBank/DDBJ whole genome shotgun (WGS) entry which is preliminary data.</text>
</comment>
<keyword evidence="1 2" id="KW-0732">Signal</keyword>
<dbReference type="InterPro" id="IPR027385">
    <property type="entry name" value="Beta-barrel_OMP"/>
</dbReference>
<evidence type="ECO:0000256" key="1">
    <source>
        <dbReference type="ARBA" id="ARBA00022729"/>
    </source>
</evidence>
<name>A0A545TA14_9GAMM</name>
<dbReference type="RefSeq" id="WP_142942755.1">
    <property type="nucleotide sequence ID" value="NZ_VIKR01000003.1"/>
</dbReference>
<dbReference type="InterPro" id="IPR023614">
    <property type="entry name" value="Porin_dom_sf"/>
</dbReference>
<dbReference type="EMBL" id="VIKR01000003">
    <property type="protein sequence ID" value="TQV74047.1"/>
    <property type="molecule type" value="Genomic_DNA"/>
</dbReference>
<dbReference type="Gene3D" id="2.40.160.10">
    <property type="entry name" value="Porin"/>
    <property type="match status" value="1"/>
</dbReference>
<dbReference type="AlphaFoldDB" id="A0A545TA14"/>
<evidence type="ECO:0000259" key="3">
    <source>
        <dbReference type="Pfam" id="PF13505"/>
    </source>
</evidence>
<gene>
    <name evidence="4" type="ORF">FLL45_14410</name>
</gene>
<protein>
    <submittedName>
        <fullName evidence="4">Outer membrane beta-barrel protein</fullName>
    </submittedName>
</protein>
<sequence length="193" mass="21485">MKSKMCIALAATLLSLNAAAETPTFNYVKVGFTEQDPEYIGVEQSGFEVAGAYDLDKEYYIAGKYISTSDDNLDSVRGTIGVGYKMDLTDDTLMFFQIDYAAIEFDQTNAGTFDESGFQVGLGFRSYVSDSFEVNGVINYLDAGKVDDTFGDFNQTFIQLGGEYYMNDEFSIYADYEYDSDASRYAVGVKYSF</sequence>
<feature type="signal peptide" evidence="2">
    <location>
        <begin position="1"/>
        <end position="20"/>
    </location>
</feature>
<reference evidence="4 5" key="1">
    <citation type="submission" date="2019-06" db="EMBL/GenBank/DDBJ databases">
        <title>Draft genome of Aliikangiella marina GYP-15.</title>
        <authorList>
            <person name="Wang G."/>
        </authorList>
    </citation>
    <scope>NUCLEOTIDE SEQUENCE [LARGE SCALE GENOMIC DNA]</scope>
    <source>
        <strain evidence="4 5">GYP-15</strain>
    </source>
</reference>
<dbReference type="SUPFAM" id="SSF56935">
    <property type="entry name" value="Porins"/>
    <property type="match status" value="1"/>
</dbReference>
<feature type="chain" id="PRO_5021931700" evidence="2">
    <location>
        <begin position="21"/>
        <end position="193"/>
    </location>
</feature>
<dbReference type="Pfam" id="PF13505">
    <property type="entry name" value="OMP_b-brl"/>
    <property type="match status" value="1"/>
</dbReference>
<evidence type="ECO:0000256" key="2">
    <source>
        <dbReference type="SAM" id="SignalP"/>
    </source>
</evidence>
<organism evidence="4 5">
    <name type="scientific">Aliikangiella marina</name>
    <dbReference type="NCBI Taxonomy" id="1712262"/>
    <lineage>
        <taxon>Bacteria</taxon>
        <taxon>Pseudomonadati</taxon>
        <taxon>Pseudomonadota</taxon>
        <taxon>Gammaproteobacteria</taxon>
        <taxon>Oceanospirillales</taxon>
        <taxon>Pleioneaceae</taxon>
        <taxon>Aliikangiella</taxon>
    </lineage>
</organism>
<proteinExistence type="predicted"/>
<feature type="domain" description="Outer membrane protein beta-barrel" evidence="3">
    <location>
        <begin position="7"/>
        <end position="161"/>
    </location>
</feature>
<keyword evidence="5" id="KW-1185">Reference proteome</keyword>